<organism evidence="2 3">
    <name type="scientific">Pseudonocardia lutea</name>
    <dbReference type="NCBI Taxonomy" id="2172015"/>
    <lineage>
        <taxon>Bacteria</taxon>
        <taxon>Bacillati</taxon>
        <taxon>Actinomycetota</taxon>
        <taxon>Actinomycetes</taxon>
        <taxon>Pseudonocardiales</taxon>
        <taxon>Pseudonocardiaceae</taxon>
        <taxon>Pseudonocardia</taxon>
    </lineage>
</organism>
<dbReference type="InterPro" id="IPR011701">
    <property type="entry name" value="MFS"/>
</dbReference>
<evidence type="ECO:0000256" key="1">
    <source>
        <dbReference type="SAM" id="Phobius"/>
    </source>
</evidence>
<gene>
    <name evidence="2" type="ORF">ACFQH9_17395</name>
</gene>
<proteinExistence type="predicted"/>
<dbReference type="EMBL" id="JBHSQK010000043">
    <property type="protein sequence ID" value="MFC5950049.1"/>
    <property type="molecule type" value="Genomic_DNA"/>
</dbReference>
<feature type="transmembrane region" description="Helical" evidence="1">
    <location>
        <begin position="31"/>
        <end position="52"/>
    </location>
</feature>
<feature type="transmembrane region" description="Helical" evidence="1">
    <location>
        <begin position="125"/>
        <end position="144"/>
    </location>
</feature>
<reference evidence="3" key="1">
    <citation type="journal article" date="2019" name="Int. J. Syst. Evol. Microbiol.">
        <title>The Global Catalogue of Microorganisms (GCM) 10K type strain sequencing project: providing services to taxonomists for standard genome sequencing and annotation.</title>
        <authorList>
            <consortium name="The Broad Institute Genomics Platform"/>
            <consortium name="The Broad Institute Genome Sequencing Center for Infectious Disease"/>
            <person name="Wu L."/>
            <person name="Ma J."/>
        </authorList>
    </citation>
    <scope>NUCLEOTIDE SEQUENCE [LARGE SCALE GENOMIC DNA]</scope>
    <source>
        <strain evidence="3">CGMCC 4.7397</strain>
    </source>
</reference>
<sequence length="156" mass="15980">MRPGPGSARGRGVRGEPHRGHRRLAEPICSAAVRLLPLEFGLSAVGLVLVFATVSPVVITVGVVLTGFDTGMLLPTLLTWAVNRLSFDRRGRGTGLWTGVLFLGEFLCPLVLAAVGAGVGGLQGALAVLGVASAVVGLVIALVLGGHDRPLSVTED</sequence>
<keyword evidence="1" id="KW-0472">Membrane</keyword>
<dbReference type="Gene3D" id="1.20.1250.20">
    <property type="entry name" value="MFS general substrate transporter like domains"/>
    <property type="match status" value="1"/>
</dbReference>
<dbReference type="RefSeq" id="WP_379567188.1">
    <property type="nucleotide sequence ID" value="NZ_JBHSQK010000043.1"/>
</dbReference>
<evidence type="ECO:0000313" key="3">
    <source>
        <dbReference type="Proteomes" id="UP001596119"/>
    </source>
</evidence>
<feature type="transmembrane region" description="Helical" evidence="1">
    <location>
        <begin position="94"/>
        <end position="119"/>
    </location>
</feature>
<dbReference type="Pfam" id="PF07690">
    <property type="entry name" value="MFS_1"/>
    <property type="match status" value="1"/>
</dbReference>
<comment type="caution">
    <text evidence="2">The sequence shown here is derived from an EMBL/GenBank/DDBJ whole genome shotgun (WGS) entry which is preliminary data.</text>
</comment>
<dbReference type="SUPFAM" id="SSF103473">
    <property type="entry name" value="MFS general substrate transporter"/>
    <property type="match status" value="1"/>
</dbReference>
<dbReference type="InterPro" id="IPR036259">
    <property type="entry name" value="MFS_trans_sf"/>
</dbReference>
<evidence type="ECO:0000313" key="2">
    <source>
        <dbReference type="EMBL" id="MFC5950049.1"/>
    </source>
</evidence>
<accession>A0ABW1IBE4</accession>
<keyword evidence="1" id="KW-1133">Transmembrane helix</keyword>
<keyword evidence="1" id="KW-0812">Transmembrane</keyword>
<dbReference type="Proteomes" id="UP001596119">
    <property type="component" value="Unassembled WGS sequence"/>
</dbReference>
<name>A0ABW1IBE4_9PSEU</name>
<keyword evidence="3" id="KW-1185">Reference proteome</keyword>
<feature type="transmembrane region" description="Helical" evidence="1">
    <location>
        <begin position="58"/>
        <end position="82"/>
    </location>
</feature>
<protein>
    <submittedName>
        <fullName evidence="2">MFS transporter</fullName>
    </submittedName>
</protein>